<keyword evidence="3" id="KW-1185">Reference proteome</keyword>
<reference evidence="2" key="1">
    <citation type="submission" date="2023-10" db="EMBL/GenBank/DDBJ databases">
        <authorList>
            <person name="Chen Y."/>
            <person name="Shah S."/>
            <person name="Dougan E. K."/>
            <person name="Thang M."/>
            <person name="Chan C."/>
        </authorList>
    </citation>
    <scope>NUCLEOTIDE SEQUENCE [LARGE SCALE GENOMIC DNA]</scope>
</reference>
<organism evidence="2 3">
    <name type="scientific">Prorocentrum cordatum</name>
    <dbReference type="NCBI Taxonomy" id="2364126"/>
    <lineage>
        <taxon>Eukaryota</taxon>
        <taxon>Sar</taxon>
        <taxon>Alveolata</taxon>
        <taxon>Dinophyceae</taxon>
        <taxon>Prorocentrales</taxon>
        <taxon>Prorocentraceae</taxon>
        <taxon>Prorocentrum</taxon>
    </lineage>
</organism>
<feature type="region of interest" description="Disordered" evidence="1">
    <location>
        <begin position="336"/>
        <end position="405"/>
    </location>
</feature>
<gene>
    <name evidence="2" type="ORF">PCOR1329_LOCUS85688</name>
</gene>
<sequence length="481" mass="53178">MALIKKDGPQLSSEEKAHLTARVGQVYFFEGHDVPIMEALAGLDDVANGRSSKRKMGQDYRPFLAHISRAGWSRLLGDEVPAHAALNILVQRIIRLGGINPCEYSMKLVTSTWMFITDENVDQLNYWAKKKNLEHVKREFRRQADKAPAPPVFIQDLPGSPAELLTKFPQIYHLAFTAEDVPSASPLDLRKLRELDDSYTCRGGKTPQRGADSSGAICTCDSDTSSSMERLMMQQMQQMNFLAQLAARAIGTEHLQRAAAFKKCMGQRQAIQQPRRQRQQHALHLSKYWLCCRPALQSKQMAKQGSLNRLPHQQACNNYVTASLCANVQHAMDVMQRKRDDAKQRAAMKRPAAATPPIASGGDADEAYVEDGDEAPATTTPPMKRAKPANNSPEQHSAKGEPRVALKAGKATQTLAKISVEDFVGWSSSDKGRTKNAFASAAYGKAKTRALGAKWPKENALDLARQTYRRASAVYDANCTA</sequence>
<name>A0ABN9YLN7_9DINO</name>
<evidence type="ECO:0000313" key="2">
    <source>
        <dbReference type="EMBL" id="CAK0911981.1"/>
    </source>
</evidence>
<proteinExistence type="predicted"/>
<evidence type="ECO:0000256" key="1">
    <source>
        <dbReference type="SAM" id="MobiDB-lite"/>
    </source>
</evidence>
<accession>A0ABN9YLN7</accession>
<feature type="non-terminal residue" evidence="2">
    <location>
        <position position="481"/>
    </location>
</feature>
<dbReference type="EMBL" id="CAUYUJ010022681">
    <property type="protein sequence ID" value="CAK0911981.1"/>
    <property type="molecule type" value="Genomic_DNA"/>
</dbReference>
<protein>
    <submittedName>
        <fullName evidence="2">Uncharacterized protein</fullName>
    </submittedName>
</protein>
<comment type="caution">
    <text evidence="2">The sequence shown here is derived from an EMBL/GenBank/DDBJ whole genome shotgun (WGS) entry which is preliminary data.</text>
</comment>
<evidence type="ECO:0000313" key="3">
    <source>
        <dbReference type="Proteomes" id="UP001189429"/>
    </source>
</evidence>
<dbReference type="Proteomes" id="UP001189429">
    <property type="component" value="Unassembled WGS sequence"/>
</dbReference>
<feature type="compositionally biased region" description="Acidic residues" evidence="1">
    <location>
        <begin position="363"/>
        <end position="374"/>
    </location>
</feature>